<dbReference type="GO" id="GO:0000287">
    <property type="term" value="F:magnesium ion binding"/>
    <property type="evidence" value="ECO:0007669"/>
    <property type="project" value="InterPro"/>
</dbReference>
<dbReference type="Gene3D" id="3.90.470.20">
    <property type="entry name" value="4'-phosphopantetheinyl transferase domain"/>
    <property type="match status" value="1"/>
</dbReference>
<dbReference type="GO" id="GO:0005829">
    <property type="term" value="C:cytosol"/>
    <property type="evidence" value="ECO:0007669"/>
    <property type="project" value="TreeGrafter"/>
</dbReference>
<evidence type="ECO:0000313" key="5">
    <source>
        <dbReference type="EMBL" id="ATA55291.1"/>
    </source>
</evidence>
<evidence type="ECO:0000256" key="1">
    <source>
        <dbReference type="ARBA" id="ARBA00010990"/>
    </source>
</evidence>
<name>A0A250DME2_9BURK</name>
<comment type="similarity">
    <text evidence="1">Belongs to the P-Pant transferase superfamily. Gsp/Sfp/HetI/AcpT family.</text>
</comment>
<dbReference type="PANTHER" id="PTHR12215:SF10">
    <property type="entry name" value="L-AMINOADIPATE-SEMIALDEHYDE DEHYDROGENASE-PHOSPHOPANTETHEINYL TRANSFERASE"/>
    <property type="match status" value="1"/>
</dbReference>
<dbReference type="InterPro" id="IPR008278">
    <property type="entry name" value="4-PPantetheinyl_Trfase_dom"/>
</dbReference>
<evidence type="ECO:0000259" key="4">
    <source>
        <dbReference type="Pfam" id="PF01648"/>
    </source>
</evidence>
<dbReference type="PANTHER" id="PTHR12215">
    <property type="entry name" value="PHOSPHOPANTETHEINE TRANSFERASE"/>
    <property type="match status" value="1"/>
</dbReference>
<protein>
    <submittedName>
        <fullName evidence="5">4-phosphopantetheinyl transferase</fullName>
    </submittedName>
</protein>
<dbReference type="AlphaFoldDB" id="A0A250DME2"/>
<feature type="domain" description="4'-phosphopantetheinyl transferase" evidence="4">
    <location>
        <begin position="112"/>
        <end position="188"/>
    </location>
</feature>
<dbReference type="KEGG" id="vbo:CKY39_20265"/>
<reference evidence="5 6" key="1">
    <citation type="submission" date="2017-09" db="EMBL/GenBank/DDBJ databases">
        <title>The diverse metabolic capabilities of V. boronicumulans make it an excellent choice for continued studies on novel biodegradation.</title>
        <authorList>
            <person name="Sun S."/>
        </authorList>
    </citation>
    <scope>NUCLEOTIDE SEQUENCE [LARGE SCALE GENOMIC DNA]</scope>
    <source>
        <strain evidence="5 6">J1</strain>
    </source>
</reference>
<dbReference type="GO" id="GO:0008897">
    <property type="term" value="F:holo-[acyl-carrier-protein] synthase activity"/>
    <property type="evidence" value="ECO:0007669"/>
    <property type="project" value="InterPro"/>
</dbReference>
<evidence type="ECO:0000256" key="2">
    <source>
        <dbReference type="ARBA" id="ARBA00022679"/>
    </source>
</evidence>
<gene>
    <name evidence="5" type="ORF">CKY39_20265</name>
</gene>
<evidence type="ECO:0000313" key="6">
    <source>
        <dbReference type="Proteomes" id="UP000217154"/>
    </source>
</evidence>
<dbReference type="GO" id="GO:0019878">
    <property type="term" value="P:lysine biosynthetic process via aminoadipic acid"/>
    <property type="evidence" value="ECO:0007669"/>
    <property type="project" value="TreeGrafter"/>
</dbReference>
<dbReference type="RefSeq" id="WP_095745677.1">
    <property type="nucleotide sequence ID" value="NZ_CP023284.1"/>
</dbReference>
<organism evidence="5 6">
    <name type="scientific">Variovorax boronicumulans</name>
    <dbReference type="NCBI Taxonomy" id="436515"/>
    <lineage>
        <taxon>Bacteria</taxon>
        <taxon>Pseudomonadati</taxon>
        <taxon>Pseudomonadota</taxon>
        <taxon>Betaproteobacteria</taxon>
        <taxon>Burkholderiales</taxon>
        <taxon>Comamonadaceae</taxon>
        <taxon>Variovorax</taxon>
    </lineage>
</organism>
<feature type="region of interest" description="Disordered" evidence="3">
    <location>
        <begin position="220"/>
        <end position="257"/>
    </location>
</feature>
<dbReference type="InterPro" id="IPR037143">
    <property type="entry name" value="4-PPantetheinyl_Trfase_dom_sf"/>
</dbReference>
<dbReference type="InterPro" id="IPR050559">
    <property type="entry name" value="P-Pant_transferase_sf"/>
</dbReference>
<sequence length="257" mass="27279">MTGAANALSIDAPVCRYVELDSFTDTLPAQVLSEEERARAENLRFPVDRQRFVAAHVALRQALCAYTGLAPDALTLAIGAFGKPSLAGHPRTQFSLSHSQGLALIAIGGRGPLGADVELLRPMPDAADLAAAHFTRREQEALAALPAHERDQAFLTCWTRKEACLKAIGVGLLVSPQSFDVGLAPDSRSVELPVAGRILVLALGPAPARADSVGSLAEWRHTEARARPSQADPEGRRMRPLNPRKGMSEARCAGGVA</sequence>
<dbReference type="EMBL" id="CP023284">
    <property type="protein sequence ID" value="ATA55291.1"/>
    <property type="molecule type" value="Genomic_DNA"/>
</dbReference>
<dbReference type="Pfam" id="PF01648">
    <property type="entry name" value="ACPS"/>
    <property type="match status" value="1"/>
</dbReference>
<keyword evidence="2 5" id="KW-0808">Transferase</keyword>
<dbReference type="SUPFAM" id="SSF56214">
    <property type="entry name" value="4'-phosphopantetheinyl transferase"/>
    <property type="match status" value="2"/>
</dbReference>
<dbReference type="Proteomes" id="UP000217154">
    <property type="component" value="Chromosome"/>
</dbReference>
<accession>A0A250DME2</accession>
<proteinExistence type="inferred from homology"/>
<evidence type="ECO:0000256" key="3">
    <source>
        <dbReference type="SAM" id="MobiDB-lite"/>
    </source>
</evidence>